<dbReference type="eggNOG" id="ENOG50336RZ">
    <property type="taxonomic scope" value="Bacteria"/>
</dbReference>
<feature type="domain" description="Multi-ubiquitin" evidence="1">
    <location>
        <begin position="32"/>
        <end position="98"/>
    </location>
</feature>
<accession>I3E0U9</accession>
<name>I3E0U9_BACMT</name>
<comment type="caution">
    <text evidence="2">The sequence shown here is derived from an EMBL/GenBank/DDBJ whole genome shotgun (WGS) entry which is preliminary data.</text>
</comment>
<protein>
    <recommendedName>
        <fullName evidence="1">Multi-ubiquitin domain-containing protein</fullName>
    </recommendedName>
</protein>
<evidence type="ECO:0000313" key="2">
    <source>
        <dbReference type="EMBL" id="EIJ80120.1"/>
    </source>
</evidence>
<dbReference type="Proteomes" id="UP000010523">
    <property type="component" value="Unassembled WGS sequence"/>
</dbReference>
<dbReference type="RefSeq" id="WP_003351540.1">
    <property type="nucleotide sequence ID" value="NZ_AFEU01000002.1"/>
</dbReference>
<reference evidence="2 3" key="1">
    <citation type="journal article" date="2012" name="Appl. Environ. Microbiol.">
        <title>Genome Sequence of Thermotolerant Bacillus methanolicus: Features and Regulation Related to Methylotrophy and Production of L-Lysine and L-Glutamate from Methanol.</title>
        <authorList>
            <person name="Heggeset T.M."/>
            <person name="Krog A."/>
            <person name="Balzer S."/>
            <person name="Wentzel A."/>
            <person name="Ellingsen T.E."/>
            <person name="Brautaset T."/>
        </authorList>
    </citation>
    <scope>NUCLEOTIDE SEQUENCE [LARGE SCALE GENOMIC DNA]</scope>
    <source>
        <strain evidence="2 3">PB1</strain>
    </source>
</reference>
<gene>
    <name evidence="2" type="ORF">PB1_07162</name>
</gene>
<dbReference type="OrthoDB" id="7445930at2"/>
<dbReference type="EMBL" id="AFEU01000002">
    <property type="protein sequence ID" value="EIJ80120.1"/>
    <property type="molecule type" value="Genomic_DNA"/>
</dbReference>
<proteinExistence type="predicted"/>
<dbReference type="InterPro" id="IPR027802">
    <property type="entry name" value="Multi-ubiquitin_dom"/>
</dbReference>
<dbReference type="STRING" id="997296.PB1_07162"/>
<organism evidence="2 3">
    <name type="scientific">Bacillus methanolicus PB1</name>
    <dbReference type="NCBI Taxonomy" id="997296"/>
    <lineage>
        <taxon>Bacteria</taxon>
        <taxon>Bacillati</taxon>
        <taxon>Bacillota</taxon>
        <taxon>Bacilli</taxon>
        <taxon>Bacillales</taxon>
        <taxon>Bacillaceae</taxon>
        <taxon>Bacillus</taxon>
    </lineage>
</organism>
<dbReference type="AlphaFoldDB" id="I3E0U9"/>
<evidence type="ECO:0000259" key="1">
    <source>
        <dbReference type="Pfam" id="PF14452"/>
    </source>
</evidence>
<dbReference type="Pfam" id="PF14452">
    <property type="entry name" value="Multi_ubiq"/>
    <property type="match status" value="1"/>
</dbReference>
<evidence type="ECO:0000313" key="3">
    <source>
        <dbReference type="Proteomes" id="UP000010523"/>
    </source>
</evidence>
<keyword evidence="3" id="KW-1185">Reference proteome</keyword>
<dbReference type="PATRIC" id="fig|997296.3.peg.1523"/>
<sequence length="107" mass="12236">MEKHSNKQIIDDIIDLEQYAKKGEKPPKGKRYRIRIDKDYYVVDVSEMTGREILVLAGKTPPERFRLDQKLKGGATQKIELSDIVDLTTPGMERFMTLPLDQTEGGV</sequence>